<reference evidence="2 3" key="1">
    <citation type="journal article" date="2019" name="Emerg. Microbes Infect.">
        <title>Comprehensive subspecies identification of 175 nontuberculous mycobacteria species based on 7547 genomic profiles.</title>
        <authorList>
            <person name="Matsumoto Y."/>
            <person name="Kinjo T."/>
            <person name="Motooka D."/>
            <person name="Nabeya D."/>
            <person name="Jung N."/>
            <person name="Uechi K."/>
            <person name="Horii T."/>
            <person name="Iida T."/>
            <person name="Fujita J."/>
            <person name="Nakamura S."/>
        </authorList>
    </citation>
    <scope>NUCLEOTIDE SEQUENCE [LARGE SCALE GENOMIC DNA]</scope>
    <source>
        <strain evidence="2 3">JCM 30725</strain>
    </source>
</reference>
<dbReference type="RefSeq" id="WP_163715263.1">
    <property type="nucleotide sequence ID" value="NZ_BLKZ01000001.1"/>
</dbReference>
<evidence type="ECO:0000313" key="2">
    <source>
        <dbReference type="EMBL" id="GFG91739.1"/>
    </source>
</evidence>
<name>A0A7I9YSS1_MYCBU</name>
<dbReference type="EMBL" id="BLKZ01000001">
    <property type="protein sequence ID" value="GFG91739.1"/>
    <property type="molecule type" value="Genomic_DNA"/>
</dbReference>
<proteinExistence type="predicted"/>
<evidence type="ECO:0000313" key="3">
    <source>
        <dbReference type="Proteomes" id="UP000465360"/>
    </source>
</evidence>
<keyword evidence="3" id="KW-1185">Reference proteome</keyword>
<accession>A0A7I9YSS1</accession>
<organism evidence="2 3">
    <name type="scientific">Mycobacterium bourgelatii</name>
    <dbReference type="NCBI Taxonomy" id="1273442"/>
    <lineage>
        <taxon>Bacteria</taxon>
        <taxon>Bacillati</taxon>
        <taxon>Actinomycetota</taxon>
        <taxon>Actinomycetes</taxon>
        <taxon>Mycobacteriales</taxon>
        <taxon>Mycobacteriaceae</taxon>
        <taxon>Mycobacterium</taxon>
    </lineage>
</organism>
<feature type="region of interest" description="Disordered" evidence="1">
    <location>
        <begin position="47"/>
        <end position="69"/>
    </location>
</feature>
<gene>
    <name evidence="2" type="ORF">MBOU_37810</name>
</gene>
<comment type="caution">
    <text evidence="2">The sequence shown here is derived from an EMBL/GenBank/DDBJ whole genome shotgun (WGS) entry which is preliminary data.</text>
</comment>
<protein>
    <submittedName>
        <fullName evidence="2">Uncharacterized protein</fullName>
    </submittedName>
</protein>
<evidence type="ECO:0000256" key="1">
    <source>
        <dbReference type="SAM" id="MobiDB-lite"/>
    </source>
</evidence>
<sequence length="69" mass="7718">MFVIKLADGDEIKGDHEELSINEQTGVLTVRRLDGFDETITHYSPSSWRSVTQRKRTAGARPSLVSSAR</sequence>
<dbReference type="AlphaFoldDB" id="A0A7I9YSS1"/>
<dbReference type="Proteomes" id="UP000465360">
    <property type="component" value="Unassembled WGS sequence"/>
</dbReference>